<dbReference type="Proteomes" id="UP001201163">
    <property type="component" value="Unassembled WGS sequence"/>
</dbReference>
<feature type="transmembrane region" description="Helical" evidence="6">
    <location>
        <begin position="33"/>
        <end position="57"/>
    </location>
</feature>
<keyword evidence="5 6" id="KW-0472">Membrane</keyword>
<comment type="similarity">
    <text evidence="2">Belongs to the IFI6/IFI27 family.</text>
</comment>
<evidence type="ECO:0000313" key="7">
    <source>
        <dbReference type="EMBL" id="KAH8994543.1"/>
    </source>
</evidence>
<comment type="caution">
    <text evidence="7">The sequence shown here is derived from an EMBL/GenBank/DDBJ whole genome shotgun (WGS) entry which is preliminary data.</text>
</comment>
<dbReference type="InterPro" id="IPR038213">
    <property type="entry name" value="IFI6/IFI27-like_sf"/>
</dbReference>
<dbReference type="Pfam" id="PF06140">
    <property type="entry name" value="Ifi-6-16"/>
    <property type="match status" value="1"/>
</dbReference>
<evidence type="ECO:0000256" key="2">
    <source>
        <dbReference type="ARBA" id="ARBA00007262"/>
    </source>
</evidence>
<comment type="subcellular location">
    <subcellularLocation>
        <location evidence="1">Membrane</location>
        <topology evidence="1">Multi-pass membrane protein</topology>
    </subcellularLocation>
</comment>
<gene>
    <name evidence="7" type="ORF">EDB92DRAFT_288237</name>
</gene>
<dbReference type="EMBL" id="JAKELL010000014">
    <property type="protein sequence ID" value="KAH8994543.1"/>
    <property type="molecule type" value="Genomic_DNA"/>
</dbReference>
<dbReference type="InterPro" id="IPR009311">
    <property type="entry name" value="IFI6/IFI27-like"/>
</dbReference>
<organism evidence="7 8">
    <name type="scientific">Lactarius akahatsu</name>
    <dbReference type="NCBI Taxonomy" id="416441"/>
    <lineage>
        <taxon>Eukaryota</taxon>
        <taxon>Fungi</taxon>
        <taxon>Dikarya</taxon>
        <taxon>Basidiomycota</taxon>
        <taxon>Agaricomycotina</taxon>
        <taxon>Agaricomycetes</taxon>
        <taxon>Russulales</taxon>
        <taxon>Russulaceae</taxon>
        <taxon>Lactarius</taxon>
    </lineage>
</organism>
<keyword evidence="4 6" id="KW-1133">Transmembrane helix</keyword>
<feature type="transmembrane region" description="Helical" evidence="6">
    <location>
        <begin position="6"/>
        <end position="26"/>
    </location>
</feature>
<proteinExistence type="inferred from homology"/>
<evidence type="ECO:0000256" key="1">
    <source>
        <dbReference type="ARBA" id="ARBA00004141"/>
    </source>
</evidence>
<dbReference type="PANTHER" id="PTHR16932:SF18">
    <property type="entry name" value="INTERFERON, ALPHA-INDUCIBLE PROTEIN 27-LIKE 2"/>
    <property type="match status" value="1"/>
</dbReference>
<dbReference type="GO" id="GO:0016020">
    <property type="term" value="C:membrane"/>
    <property type="evidence" value="ECO:0007669"/>
    <property type="project" value="UniProtKB-SubCell"/>
</dbReference>
<evidence type="ECO:0000256" key="5">
    <source>
        <dbReference type="ARBA" id="ARBA00023136"/>
    </source>
</evidence>
<feature type="transmembrane region" description="Helical" evidence="6">
    <location>
        <begin position="77"/>
        <end position="96"/>
    </location>
</feature>
<sequence length="123" mass="11778">MSLPYLAALKVIGAAAVGATAACILVPLAATAALGAVGFSAAGLVVGSIAAGIQAGIGNVAAGSLFATAQSVTMRGALSGVVTAVGTAIGGICAAVRRSSEFNRFSSCAFPAIKTVIVQIEIV</sequence>
<dbReference type="Gene3D" id="6.10.110.10">
    <property type="match status" value="1"/>
</dbReference>
<dbReference type="PANTHER" id="PTHR16932">
    <property type="entry name" value="INTERFERON ALPHA-INDUCIBLE PROTEIN 27"/>
    <property type="match status" value="1"/>
</dbReference>
<keyword evidence="8" id="KW-1185">Reference proteome</keyword>
<evidence type="ECO:0000313" key="8">
    <source>
        <dbReference type="Proteomes" id="UP001201163"/>
    </source>
</evidence>
<evidence type="ECO:0000256" key="6">
    <source>
        <dbReference type="SAM" id="Phobius"/>
    </source>
</evidence>
<dbReference type="AlphaFoldDB" id="A0AAD4LIP0"/>
<reference evidence="7" key="1">
    <citation type="submission" date="2022-01" db="EMBL/GenBank/DDBJ databases">
        <title>Comparative genomics reveals a dynamic genome evolution in the ectomycorrhizal milk-cap (Lactarius) mushrooms.</title>
        <authorList>
            <consortium name="DOE Joint Genome Institute"/>
            <person name="Lebreton A."/>
            <person name="Tang N."/>
            <person name="Kuo A."/>
            <person name="LaButti K."/>
            <person name="Drula E."/>
            <person name="Barry K."/>
            <person name="Clum A."/>
            <person name="Lipzen A."/>
            <person name="Mousain D."/>
            <person name="Ng V."/>
            <person name="Wang R."/>
            <person name="Wang X."/>
            <person name="Dai Y."/>
            <person name="Henrissat B."/>
            <person name="Grigoriev I.V."/>
            <person name="Guerin-Laguette A."/>
            <person name="Yu F."/>
            <person name="Martin F.M."/>
        </authorList>
    </citation>
    <scope>NUCLEOTIDE SEQUENCE</scope>
    <source>
        <strain evidence="7">QP</strain>
    </source>
</reference>
<evidence type="ECO:0000256" key="3">
    <source>
        <dbReference type="ARBA" id="ARBA00022692"/>
    </source>
</evidence>
<keyword evidence="3 6" id="KW-0812">Transmembrane</keyword>
<evidence type="ECO:0000256" key="4">
    <source>
        <dbReference type="ARBA" id="ARBA00022989"/>
    </source>
</evidence>
<name>A0AAD4LIP0_9AGAM</name>
<accession>A0AAD4LIP0</accession>
<protein>
    <submittedName>
        <fullName evidence="7">Uncharacterized protein</fullName>
    </submittedName>
</protein>